<feature type="region of interest" description="Disordered" evidence="1">
    <location>
        <begin position="134"/>
        <end position="185"/>
    </location>
</feature>
<sequence>MGVLFFYGLKKKDAVKLKWGDVFSKGWRLKKVINFRTGDDFIICDQLKEPLKNYRKHKQEKVGDLSHNDNMFPKYGNERTVSDHLKKFLHTSFDIIRDSGKVEYRHHCKESLKLDKDSALKKVAKQFRVTPEHSDRFLRGKSPWGGKSKSTPRGLPIGFDEKSNDDFEKETPDYLRDQIEKEPAE</sequence>
<keyword evidence="3" id="KW-1185">Reference proteome</keyword>
<dbReference type="EMBL" id="CP001322">
    <property type="protein sequence ID" value="ACL04302.1"/>
    <property type="molecule type" value="Genomic_DNA"/>
</dbReference>
<dbReference type="AlphaFoldDB" id="B8FIR1"/>
<proteinExistence type="predicted"/>
<protein>
    <submittedName>
        <fullName evidence="2">Uncharacterized protein</fullName>
    </submittedName>
</protein>
<evidence type="ECO:0000313" key="3">
    <source>
        <dbReference type="Proteomes" id="UP000000739"/>
    </source>
</evidence>
<dbReference type="KEGG" id="dal:Dalk_2609"/>
<evidence type="ECO:0000313" key="2">
    <source>
        <dbReference type="EMBL" id="ACL04302.1"/>
    </source>
</evidence>
<accession>B8FIR1</accession>
<gene>
    <name evidence="2" type="ordered locus">Dalk_2609</name>
</gene>
<feature type="compositionally biased region" description="Basic and acidic residues" evidence="1">
    <location>
        <begin position="159"/>
        <end position="185"/>
    </location>
</feature>
<name>B8FIR1_DESAL</name>
<reference evidence="2 3" key="1">
    <citation type="journal article" date="2012" name="Environ. Microbiol.">
        <title>The genome sequence of Desulfatibacillum alkenivorans AK-01: a blueprint for anaerobic alkane oxidation.</title>
        <authorList>
            <person name="Callaghan A.V."/>
            <person name="Morris B.E."/>
            <person name="Pereira I.A."/>
            <person name="McInerney M.J."/>
            <person name="Austin R.N."/>
            <person name="Groves J.T."/>
            <person name="Kukor J.J."/>
            <person name="Suflita J.M."/>
            <person name="Young L.Y."/>
            <person name="Zylstra G.J."/>
            <person name="Wawrik B."/>
        </authorList>
    </citation>
    <scope>NUCLEOTIDE SEQUENCE [LARGE SCALE GENOMIC DNA]</scope>
    <source>
        <strain evidence="2 3">AK-01</strain>
    </source>
</reference>
<evidence type="ECO:0000256" key="1">
    <source>
        <dbReference type="SAM" id="MobiDB-lite"/>
    </source>
</evidence>
<dbReference type="HOGENOM" id="CLU_1459058_0_0_7"/>
<organism evidence="2 3">
    <name type="scientific">Desulfatibacillum aliphaticivorans</name>
    <dbReference type="NCBI Taxonomy" id="218208"/>
    <lineage>
        <taxon>Bacteria</taxon>
        <taxon>Pseudomonadati</taxon>
        <taxon>Thermodesulfobacteriota</taxon>
        <taxon>Desulfobacteria</taxon>
        <taxon>Desulfobacterales</taxon>
        <taxon>Desulfatibacillaceae</taxon>
        <taxon>Desulfatibacillum</taxon>
    </lineage>
</organism>
<dbReference type="Proteomes" id="UP000000739">
    <property type="component" value="Chromosome"/>
</dbReference>